<name>A0A1I0HPC7_9BACI</name>
<proteinExistence type="predicted"/>
<dbReference type="EMBL" id="FOHE01000040">
    <property type="protein sequence ID" value="SET84969.1"/>
    <property type="molecule type" value="Genomic_DNA"/>
</dbReference>
<accession>A0A1I0HPC7</accession>
<dbReference type="AlphaFoldDB" id="A0A1I0HPC7"/>
<evidence type="ECO:0000313" key="2">
    <source>
        <dbReference type="Proteomes" id="UP000198618"/>
    </source>
</evidence>
<protein>
    <submittedName>
        <fullName evidence="1">Uncharacterized protein</fullName>
    </submittedName>
</protein>
<evidence type="ECO:0000313" key="1">
    <source>
        <dbReference type="EMBL" id="SET84969.1"/>
    </source>
</evidence>
<gene>
    <name evidence="1" type="ORF">SAMN05216389_1407</name>
</gene>
<sequence length="64" mass="7836">MSQISKVRATTKKKCVDLCRDKEKRGYECVKKIHKVMIPYKHFSKRKKYLASTYDEYWEAIYKR</sequence>
<dbReference type="Proteomes" id="UP000198618">
    <property type="component" value="Unassembled WGS sequence"/>
</dbReference>
<keyword evidence="2" id="KW-1185">Reference proteome</keyword>
<organism evidence="1 2">
    <name type="scientific">Oceanobacillus limi</name>
    <dbReference type="NCBI Taxonomy" id="930131"/>
    <lineage>
        <taxon>Bacteria</taxon>
        <taxon>Bacillati</taxon>
        <taxon>Bacillota</taxon>
        <taxon>Bacilli</taxon>
        <taxon>Bacillales</taxon>
        <taxon>Bacillaceae</taxon>
        <taxon>Oceanobacillus</taxon>
    </lineage>
</organism>
<dbReference type="STRING" id="930131.SAMN05216389_1407"/>
<reference evidence="1 2" key="1">
    <citation type="submission" date="2016-10" db="EMBL/GenBank/DDBJ databases">
        <authorList>
            <person name="de Groot N.N."/>
        </authorList>
    </citation>
    <scope>NUCLEOTIDE SEQUENCE [LARGE SCALE GENOMIC DNA]</scope>
    <source>
        <strain evidence="1 2">IBRC-M 10780</strain>
    </source>
</reference>